<feature type="compositionally biased region" description="Basic and acidic residues" evidence="1">
    <location>
        <begin position="232"/>
        <end position="245"/>
    </location>
</feature>
<evidence type="ECO:0000313" key="3">
    <source>
        <dbReference type="Proteomes" id="UP000000763"/>
    </source>
</evidence>
<reference evidence="3" key="2">
    <citation type="journal article" date="2008" name="Nucleic Acids Res.">
        <title>The rice annotation project database (RAP-DB): 2008 update.</title>
        <authorList>
            <consortium name="The rice annotation project (RAP)"/>
        </authorList>
    </citation>
    <scope>GENOME REANNOTATION</scope>
    <source>
        <strain evidence="3">cv. Nipponbare</strain>
    </source>
</reference>
<reference evidence="3" key="1">
    <citation type="journal article" date="2005" name="Nature">
        <title>The map-based sequence of the rice genome.</title>
        <authorList>
            <consortium name="International rice genome sequencing project (IRGSP)"/>
            <person name="Matsumoto T."/>
            <person name="Wu J."/>
            <person name="Kanamori H."/>
            <person name="Katayose Y."/>
            <person name="Fujisawa M."/>
            <person name="Namiki N."/>
            <person name="Mizuno H."/>
            <person name="Yamamoto K."/>
            <person name="Antonio B.A."/>
            <person name="Baba T."/>
            <person name="Sakata K."/>
            <person name="Nagamura Y."/>
            <person name="Aoki H."/>
            <person name="Arikawa K."/>
            <person name="Arita K."/>
            <person name="Bito T."/>
            <person name="Chiden Y."/>
            <person name="Fujitsuka N."/>
            <person name="Fukunaka R."/>
            <person name="Hamada M."/>
            <person name="Harada C."/>
            <person name="Hayashi A."/>
            <person name="Hijishita S."/>
            <person name="Honda M."/>
            <person name="Hosokawa S."/>
            <person name="Ichikawa Y."/>
            <person name="Idonuma A."/>
            <person name="Iijima M."/>
            <person name="Ikeda M."/>
            <person name="Ikeno M."/>
            <person name="Ito K."/>
            <person name="Ito S."/>
            <person name="Ito T."/>
            <person name="Ito Y."/>
            <person name="Ito Y."/>
            <person name="Iwabuchi A."/>
            <person name="Kamiya K."/>
            <person name="Karasawa W."/>
            <person name="Kurita K."/>
            <person name="Katagiri S."/>
            <person name="Kikuta A."/>
            <person name="Kobayashi H."/>
            <person name="Kobayashi N."/>
            <person name="Machita K."/>
            <person name="Maehara T."/>
            <person name="Masukawa M."/>
            <person name="Mizubayashi T."/>
            <person name="Mukai Y."/>
            <person name="Nagasaki H."/>
            <person name="Nagata Y."/>
            <person name="Naito S."/>
            <person name="Nakashima M."/>
            <person name="Nakama Y."/>
            <person name="Nakamichi Y."/>
            <person name="Nakamura M."/>
            <person name="Meguro A."/>
            <person name="Negishi M."/>
            <person name="Ohta I."/>
            <person name="Ohta T."/>
            <person name="Okamoto M."/>
            <person name="Ono N."/>
            <person name="Saji S."/>
            <person name="Sakaguchi M."/>
            <person name="Sakai K."/>
            <person name="Shibata M."/>
            <person name="Shimokawa T."/>
            <person name="Song J."/>
            <person name="Takazaki Y."/>
            <person name="Terasawa K."/>
            <person name="Tsugane M."/>
            <person name="Tsuji K."/>
            <person name="Ueda S."/>
            <person name="Waki K."/>
            <person name="Yamagata H."/>
            <person name="Yamamoto M."/>
            <person name="Yamamoto S."/>
            <person name="Yamane H."/>
            <person name="Yoshiki S."/>
            <person name="Yoshihara R."/>
            <person name="Yukawa K."/>
            <person name="Zhong H."/>
            <person name="Yano M."/>
            <person name="Yuan Q."/>
            <person name="Ouyang S."/>
            <person name="Liu J."/>
            <person name="Jones K.M."/>
            <person name="Gansberger K."/>
            <person name="Moffat K."/>
            <person name="Hill J."/>
            <person name="Bera J."/>
            <person name="Fadrosh D."/>
            <person name="Jin S."/>
            <person name="Johri S."/>
            <person name="Kim M."/>
            <person name="Overton L."/>
            <person name="Reardon M."/>
            <person name="Tsitrin T."/>
            <person name="Vuong H."/>
            <person name="Weaver B."/>
            <person name="Ciecko A."/>
            <person name="Tallon L."/>
            <person name="Jackson J."/>
            <person name="Pai G."/>
            <person name="Aken S.V."/>
            <person name="Utterback T."/>
            <person name="Reidmuller S."/>
            <person name="Feldblyum T."/>
            <person name="Hsiao J."/>
            <person name="Zismann V."/>
            <person name="Iobst S."/>
            <person name="de Vazeille A.R."/>
            <person name="Buell C.R."/>
            <person name="Ying K."/>
            <person name="Li Y."/>
            <person name="Lu T."/>
            <person name="Huang Y."/>
            <person name="Zhao Q."/>
            <person name="Feng Q."/>
            <person name="Zhang L."/>
            <person name="Zhu J."/>
            <person name="Weng Q."/>
            <person name="Mu J."/>
            <person name="Lu Y."/>
            <person name="Fan D."/>
            <person name="Liu Y."/>
            <person name="Guan J."/>
            <person name="Zhang Y."/>
            <person name="Yu S."/>
            <person name="Liu X."/>
            <person name="Zhang Y."/>
            <person name="Hong G."/>
            <person name="Han B."/>
            <person name="Choisne N."/>
            <person name="Demange N."/>
            <person name="Orjeda G."/>
            <person name="Samain S."/>
            <person name="Cattolico L."/>
            <person name="Pelletier E."/>
            <person name="Couloux A."/>
            <person name="Segurens B."/>
            <person name="Wincker P."/>
            <person name="D'Hont A."/>
            <person name="Scarpelli C."/>
            <person name="Weissenbach J."/>
            <person name="Salanoubat M."/>
            <person name="Quetier F."/>
            <person name="Yu Y."/>
            <person name="Kim H.R."/>
            <person name="Rambo T."/>
            <person name="Currie J."/>
            <person name="Collura K."/>
            <person name="Luo M."/>
            <person name="Yang T."/>
            <person name="Ammiraju J.S.S."/>
            <person name="Engler F."/>
            <person name="Soderlund C."/>
            <person name="Wing R.A."/>
            <person name="Palmer L.E."/>
            <person name="de la Bastide M."/>
            <person name="Spiegel L."/>
            <person name="Nascimento L."/>
            <person name="Zutavern T."/>
            <person name="O'Shaughnessy A."/>
            <person name="Dike S."/>
            <person name="Dedhia N."/>
            <person name="Preston R."/>
            <person name="Balija V."/>
            <person name="McCombie W.R."/>
            <person name="Chow T."/>
            <person name="Chen H."/>
            <person name="Chung M."/>
            <person name="Chen C."/>
            <person name="Shaw J."/>
            <person name="Wu H."/>
            <person name="Hsiao K."/>
            <person name="Chao Y."/>
            <person name="Chu M."/>
            <person name="Cheng C."/>
            <person name="Hour A."/>
            <person name="Lee P."/>
            <person name="Lin S."/>
            <person name="Lin Y."/>
            <person name="Liou J."/>
            <person name="Liu S."/>
            <person name="Hsing Y."/>
            <person name="Raghuvanshi S."/>
            <person name="Mohanty A."/>
            <person name="Bharti A.K."/>
            <person name="Gaur A."/>
            <person name="Gupta V."/>
            <person name="Kumar D."/>
            <person name="Ravi V."/>
            <person name="Vij S."/>
            <person name="Kapur A."/>
            <person name="Khurana P."/>
            <person name="Khurana P."/>
            <person name="Khurana J.P."/>
            <person name="Tyagi A.K."/>
            <person name="Gaikwad K."/>
            <person name="Singh A."/>
            <person name="Dalal V."/>
            <person name="Srivastava S."/>
            <person name="Dixit A."/>
            <person name="Pal A.K."/>
            <person name="Ghazi I.A."/>
            <person name="Yadav M."/>
            <person name="Pandit A."/>
            <person name="Bhargava A."/>
            <person name="Sureshbabu K."/>
            <person name="Batra K."/>
            <person name="Sharma T.R."/>
            <person name="Mohapatra T."/>
            <person name="Singh N.K."/>
            <person name="Messing J."/>
            <person name="Nelson A.B."/>
            <person name="Fuks G."/>
            <person name="Kavchok S."/>
            <person name="Keizer G."/>
            <person name="Linton E."/>
            <person name="Llaca V."/>
            <person name="Song R."/>
            <person name="Tanyolac B."/>
            <person name="Young S."/>
            <person name="Ho-Il K."/>
            <person name="Hahn J.H."/>
            <person name="Sangsakoo G."/>
            <person name="Vanavichit A."/>
            <person name="de Mattos Luiz.A.T."/>
            <person name="Zimmer P.D."/>
            <person name="Malone G."/>
            <person name="Dellagostin O."/>
            <person name="de Oliveira A.C."/>
            <person name="Bevan M."/>
            <person name="Bancroft I."/>
            <person name="Minx P."/>
            <person name="Cordum H."/>
            <person name="Wilson R."/>
            <person name="Cheng Z."/>
            <person name="Jin W."/>
            <person name="Jiang J."/>
            <person name="Leong S.A."/>
            <person name="Iwama H."/>
            <person name="Gojobori T."/>
            <person name="Itoh T."/>
            <person name="Niimura Y."/>
            <person name="Fujii Y."/>
            <person name="Habara T."/>
            <person name="Sakai H."/>
            <person name="Sato Y."/>
            <person name="Wilson G."/>
            <person name="Kumar K."/>
            <person name="McCouch S."/>
            <person name="Juretic N."/>
            <person name="Hoen D."/>
            <person name="Wright S."/>
            <person name="Bruskiewich R."/>
            <person name="Bureau T."/>
            <person name="Miyao A."/>
            <person name="Hirochika H."/>
            <person name="Nishikawa T."/>
            <person name="Kadowaki K."/>
            <person name="Sugiura M."/>
            <person name="Burr B."/>
            <person name="Sasaki T."/>
        </authorList>
    </citation>
    <scope>NUCLEOTIDE SEQUENCE [LARGE SCALE GENOMIC DNA]</scope>
    <source>
        <strain evidence="3">cv. Nipponbare</strain>
    </source>
</reference>
<gene>
    <name evidence="2" type="primary">OSJNBb0101N11.3</name>
</gene>
<evidence type="ECO:0000256" key="1">
    <source>
        <dbReference type="SAM" id="MobiDB-lite"/>
    </source>
</evidence>
<accession>Q6AV58</accession>
<organism evidence="2 3">
    <name type="scientific">Oryza sativa subsp. japonica</name>
    <name type="common">Rice</name>
    <dbReference type="NCBI Taxonomy" id="39947"/>
    <lineage>
        <taxon>Eukaryota</taxon>
        <taxon>Viridiplantae</taxon>
        <taxon>Streptophyta</taxon>
        <taxon>Embryophyta</taxon>
        <taxon>Tracheophyta</taxon>
        <taxon>Spermatophyta</taxon>
        <taxon>Magnoliopsida</taxon>
        <taxon>Liliopsida</taxon>
        <taxon>Poales</taxon>
        <taxon>Poaceae</taxon>
        <taxon>BOP clade</taxon>
        <taxon>Oryzoideae</taxon>
        <taxon>Oryzeae</taxon>
        <taxon>Oryzinae</taxon>
        <taxon>Oryza</taxon>
        <taxon>Oryza sativa</taxon>
    </lineage>
</organism>
<dbReference type="Proteomes" id="UP000000763">
    <property type="component" value="Chromosome 3"/>
</dbReference>
<feature type="region of interest" description="Disordered" evidence="1">
    <location>
        <begin position="118"/>
        <end position="144"/>
    </location>
</feature>
<evidence type="ECO:0000313" key="2">
    <source>
        <dbReference type="EMBL" id="AAT76998.1"/>
    </source>
</evidence>
<sequence>METPGQPMAQQGWGRRMSAPPARQGDQRANAIVAIIHATPKTISRGELIFCQNFPFLFVLGEWIGILKHHPDSDGGDGQRERETERQRDREEKMVGGREREQLCSTIVICRKQAEGERSALEGSNRESGGRRSGSENVGLRPKIRPKGVVDGQQVNIPVLPLVGTEGRRRLGKPATEALVNGGRNYNGPKVAKFLVGTFPAPAEVEVAVDQGAEAEVAVERGRQPQMAVNTEGRREEGHGRAKTR</sequence>
<name>Q6AV58_ORYSJ</name>
<feature type="region of interest" description="Disordered" evidence="1">
    <location>
        <begin position="1"/>
        <end position="25"/>
    </location>
</feature>
<dbReference type="EMBL" id="AC105747">
    <property type="protein sequence ID" value="AAT76998.1"/>
    <property type="molecule type" value="Genomic_DNA"/>
</dbReference>
<feature type="region of interest" description="Disordered" evidence="1">
    <location>
        <begin position="69"/>
        <end position="98"/>
    </location>
</feature>
<feature type="compositionally biased region" description="Basic and acidic residues" evidence="1">
    <location>
        <begin position="118"/>
        <end position="134"/>
    </location>
</feature>
<dbReference type="AlphaFoldDB" id="Q6AV58"/>
<protein>
    <submittedName>
        <fullName evidence="2">Uncharacterized protein</fullName>
    </submittedName>
</protein>
<proteinExistence type="predicted"/>
<feature type="region of interest" description="Disordered" evidence="1">
    <location>
        <begin position="222"/>
        <end position="245"/>
    </location>
</feature>